<proteinExistence type="predicted"/>
<name>A0A8T1NIZ5_CARIL</name>
<comment type="caution">
    <text evidence="1">The sequence shown here is derived from an EMBL/GenBank/DDBJ whole genome shotgun (WGS) entry which is preliminary data.</text>
</comment>
<evidence type="ECO:0000313" key="1">
    <source>
        <dbReference type="EMBL" id="KAG6629768.1"/>
    </source>
</evidence>
<dbReference type="EMBL" id="CM031822">
    <property type="protein sequence ID" value="KAG6629768.1"/>
    <property type="molecule type" value="Genomic_DNA"/>
</dbReference>
<evidence type="ECO:0000313" key="2">
    <source>
        <dbReference type="Proteomes" id="UP000811609"/>
    </source>
</evidence>
<reference evidence="1" key="1">
    <citation type="submission" date="2020-12" db="EMBL/GenBank/DDBJ databases">
        <title>WGS assembly of Carya illinoinensis cv. Pawnee.</title>
        <authorList>
            <person name="Platts A."/>
            <person name="Shu S."/>
            <person name="Wright S."/>
            <person name="Barry K."/>
            <person name="Edger P."/>
            <person name="Pires J.C."/>
            <person name="Schmutz J."/>
        </authorList>
    </citation>
    <scope>NUCLEOTIDE SEQUENCE</scope>
    <source>
        <tissue evidence="1">Leaf</tissue>
    </source>
</reference>
<dbReference type="Proteomes" id="UP000811609">
    <property type="component" value="Chromosome 14"/>
</dbReference>
<protein>
    <submittedName>
        <fullName evidence="1">Uncharacterized protein</fullName>
    </submittedName>
</protein>
<dbReference type="AlphaFoldDB" id="A0A8T1NIZ5"/>
<organism evidence="1 2">
    <name type="scientific">Carya illinoinensis</name>
    <name type="common">Pecan</name>
    <dbReference type="NCBI Taxonomy" id="32201"/>
    <lineage>
        <taxon>Eukaryota</taxon>
        <taxon>Viridiplantae</taxon>
        <taxon>Streptophyta</taxon>
        <taxon>Embryophyta</taxon>
        <taxon>Tracheophyta</taxon>
        <taxon>Spermatophyta</taxon>
        <taxon>Magnoliopsida</taxon>
        <taxon>eudicotyledons</taxon>
        <taxon>Gunneridae</taxon>
        <taxon>Pentapetalae</taxon>
        <taxon>rosids</taxon>
        <taxon>fabids</taxon>
        <taxon>Fagales</taxon>
        <taxon>Juglandaceae</taxon>
        <taxon>Carya</taxon>
    </lineage>
</organism>
<keyword evidence="2" id="KW-1185">Reference proteome</keyword>
<gene>
    <name evidence="1" type="ORF">CIPAW_14G108200</name>
</gene>
<accession>A0A8T1NIZ5</accession>
<sequence length="85" mass="10007">MEVVLVENDESKNFKRLFSFCFSYLWNRVVNFLPNLASNFLRKISYLCRQAAHARFRAHREWLPFPLPSDSDLDSYIAFKISASA</sequence>